<reference evidence="2" key="1">
    <citation type="submission" date="2017-05" db="EMBL/GenBank/DDBJ databases">
        <authorList>
            <person name="Song R."/>
            <person name="Chenine A.L."/>
            <person name="Ruprecht R.M."/>
        </authorList>
    </citation>
    <scope>NUCLEOTIDE SEQUENCE</scope>
    <source>
        <strain evidence="2">Kingella_eburonensis</strain>
    </source>
</reference>
<dbReference type="AlphaFoldDB" id="A0A238HFR0"/>
<evidence type="ECO:0000313" key="3">
    <source>
        <dbReference type="EMBL" id="SNB69881.1"/>
    </source>
</evidence>
<dbReference type="EMBL" id="FXUV02000024">
    <property type="protein sequence ID" value="SNB69881.1"/>
    <property type="molecule type" value="Genomic_DNA"/>
</dbReference>
<organism evidence="2">
    <name type="scientific">Kingella negevensis</name>
    <dbReference type="NCBI Taxonomy" id="1522312"/>
    <lineage>
        <taxon>Bacteria</taxon>
        <taxon>Pseudomonadati</taxon>
        <taxon>Pseudomonadota</taxon>
        <taxon>Betaproteobacteria</taxon>
        <taxon>Neisseriales</taxon>
        <taxon>Neisseriaceae</taxon>
        <taxon>Kingella</taxon>
    </lineage>
</organism>
<dbReference type="Proteomes" id="UP000215450">
    <property type="component" value="Unassembled WGS sequence"/>
</dbReference>
<dbReference type="Pfam" id="PF14334">
    <property type="entry name" value="DUF4390"/>
    <property type="match status" value="1"/>
</dbReference>
<protein>
    <recommendedName>
        <fullName evidence="5">DUF4390 domain-containing protein</fullName>
    </recommendedName>
</protein>
<sequence length="198" mass="22341">MHLLKKNNRFSGCLKTLLLSVCLFALPLAHAEGIRHSRYEAHILQNGQLGISSRFITELPEQLQGALKQGVPLDFALTYRLRKPTIAAYRFKISQLANEDSVVNYRLSFHPLTNRYRVSVGTFSSEYNSLSTALKAVGAIANWQVLNQGALDDTHPSEVKVQIRLSLTTTRLPKPFQINALTSSNWDLDSGWRYLDVR</sequence>
<dbReference type="EMBL" id="FXUV01000022">
    <property type="protein sequence ID" value="SMQ12478.1"/>
    <property type="molecule type" value="Genomic_DNA"/>
</dbReference>
<dbReference type="OrthoDB" id="5298153at2"/>
<dbReference type="STRING" id="1522312.GCA_900177895_01110"/>
<evidence type="ECO:0000313" key="2">
    <source>
        <dbReference type="EMBL" id="SMQ12478.1"/>
    </source>
</evidence>
<reference evidence="3 4" key="2">
    <citation type="submission" date="2017-06" db="EMBL/GenBank/DDBJ databases">
        <authorList>
            <person name="Kim H.J."/>
            <person name="Triplett B.A."/>
        </authorList>
    </citation>
    <scope>NUCLEOTIDE SEQUENCE [LARGE SCALE GENOMIC DNA]</scope>
    <source>
        <strain evidence="3">Kingella_eburonensis</strain>
    </source>
</reference>
<evidence type="ECO:0000256" key="1">
    <source>
        <dbReference type="SAM" id="SignalP"/>
    </source>
</evidence>
<dbReference type="GeneID" id="83625163"/>
<keyword evidence="4" id="KW-1185">Reference proteome</keyword>
<accession>A0A238HFR0</accession>
<feature type="chain" id="PRO_5015075155" description="DUF4390 domain-containing protein" evidence="1">
    <location>
        <begin position="32"/>
        <end position="198"/>
    </location>
</feature>
<proteinExistence type="predicted"/>
<dbReference type="RefSeq" id="WP_044250230.1">
    <property type="nucleotide sequence ID" value="NZ_CCNJ01000050.1"/>
</dbReference>
<evidence type="ECO:0000313" key="4">
    <source>
        <dbReference type="Proteomes" id="UP000215450"/>
    </source>
</evidence>
<keyword evidence="1" id="KW-0732">Signal</keyword>
<gene>
    <name evidence="3" type="ORF">KEBURONENSIS_01303</name>
    <name evidence="2" type="ORF">KEBURONENSIS_01378</name>
</gene>
<dbReference type="InterPro" id="IPR025500">
    <property type="entry name" value="DUF4390"/>
</dbReference>
<feature type="signal peptide" evidence="1">
    <location>
        <begin position="1"/>
        <end position="31"/>
    </location>
</feature>
<name>A0A238HFR0_9NEIS</name>
<evidence type="ECO:0008006" key="5">
    <source>
        <dbReference type="Google" id="ProtNLM"/>
    </source>
</evidence>